<proteinExistence type="predicted"/>
<gene>
    <name evidence="2" type="ORF">H7993_10965</name>
</gene>
<dbReference type="EMBL" id="JACMYH010000002">
    <property type="protein sequence ID" value="MBC2678906.1"/>
    <property type="molecule type" value="Genomic_DNA"/>
</dbReference>
<comment type="caution">
    <text evidence="2">The sequence shown here is derived from an EMBL/GenBank/DDBJ whole genome shotgun (WGS) entry which is preliminary data.</text>
</comment>
<keyword evidence="3" id="KW-1185">Reference proteome</keyword>
<reference evidence="2 3" key="1">
    <citation type="submission" date="2020-08" db="EMBL/GenBank/DDBJ databases">
        <title>Pseudomonas sp. nov.</title>
        <authorList>
            <person name="Gieschler S."/>
            <person name="Fiedler G."/>
            <person name="Brinks E."/>
            <person name="Boehnlein C."/>
            <person name="Franz C.M.A.P."/>
            <person name="Kabisch J."/>
        </authorList>
    </citation>
    <scope>NUCLEOTIDE SEQUENCE [LARGE SCALE GENOMIC DNA]</scope>
    <source>
        <strain evidence="2 3">MBT-2</strain>
    </source>
</reference>
<evidence type="ECO:0000259" key="1">
    <source>
        <dbReference type="Pfam" id="PF21941"/>
    </source>
</evidence>
<accession>A0A7X1G5L0</accession>
<sequence>MLLRQTLIDEVRLGLAVLQGYIRPGGPLNLTDINIHAEDFVGRVLNSLYGWSLVNTNTVKSNYPCIDLLDKDKEIGVQVTSEQGVGKINVTYSCCANQLIGTITKLYIFSLIPKQGTYALKKNIGSTISFSKENILDFDDVLKKIKASPDDKVLDVHSYVVSQMPAVFASSRSKMQASRREITSCLKILNREVLKAPERFEHPIKMFDAIKEIRIDLQKIGASRIASATVAAEFEKITEELRQCYYKIIDEFPYFSDFPKGSHPPYDKFRADDYGRSIKLMMEIRHPINCSIAAIENELKAIDAALA</sequence>
<dbReference type="InterPro" id="IPR047740">
    <property type="entry name" value="SMEK_dom"/>
</dbReference>
<dbReference type="AlphaFoldDB" id="A0A7X1G5L0"/>
<dbReference type="Pfam" id="PF21941">
    <property type="entry name" value="SMEK_N"/>
    <property type="match status" value="1"/>
</dbReference>
<organism evidence="2 3">
    <name type="scientific">Pseudomonas baltica</name>
    <dbReference type="NCBI Taxonomy" id="2762576"/>
    <lineage>
        <taxon>Bacteria</taxon>
        <taxon>Pseudomonadati</taxon>
        <taxon>Pseudomonadota</taxon>
        <taxon>Gammaproteobacteria</taxon>
        <taxon>Pseudomonadales</taxon>
        <taxon>Pseudomonadaceae</taxon>
        <taxon>Pseudomonas</taxon>
    </lineage>
</organism>
<dbReference type="RefSeq" id="WP_185794390.1">
    <property type="nucleotide sequence ID" value="NZ_JACMYH010000002.1"/>
</dbReference>
<evidence type="ECO:0000313" key="2">
    <source>
        <dbReference type="EMBL" id="MBC2678906.1"/>
    </source>
</evidence>
<name>A0A7X1G5L0_9PSED</name>
<feature type="domain" description="SMEK" evidence="1">
    <location>
        <begin position="14"/>
        <end position="146"/>
    </location>
</feature>
<dbReference type="NCBIfam" id="NF033859">
    <property type="entry name" value="SMEK_N"/>
    <property type="match status" value="1"/>
</dbReference>
<evidence type="ECO:0000313" key="3">
    <source>
        <dbReference type="Proteomes" id="UP000546173"/>
    </source>
</evidence>
<protein>
    <submittedName>
        <fullName evidence="2">SMEK domain-containing protein</fullName>
    </submittedName>
</protein>
<dbReference type="Proteomes" id="UP000546173">
    <property type="component" value="Unassembled WGS sequence"/>
</dbReference>